<organism evidence="2 3">
    <name type="scientific">Lucilia cuprina</name>
    <name type="common">Green bottle fly</name>
    <name type="synonym">Australian sheep blowfly</name>
    <dbReference type="NCBI Taxonomy" id="7375"/>
    <lineage>
        <taxon>Eukaryota</taxon>
        <taxon>Metazoa</taxon>
        <taxon>Ecdysozoa</taxon>
        <taxon>Arthropoda</taxon>
        <taxon>Hexapoda</taxon>
        <taxon>Insecta</taxon>
        <taxon>Pterygota</taxon>
        <taxon>Neoptera</taxon>
        <taxon>Endopterygota</taxon>
        <taxon>Diptera</taxon>
        <taxon>Brachycera</taxon>
        <taxon>Muscomorpha</taxon>
        <taxon>Oestroidea</taxon>
        <taxon>Calliphoridae</taxon>
        <taxon>Luciliinae</taxon>
        <taxon>Lucilia</taxon>
    </lineage>
</organism>
<keyword evidence="3" id="KW-1185">Reference proteome</keyword>
<accession>A0A0L0C1U1</accession>
<reference evidence="2 3" key="1">
    <citation type="journal article" date="2015" name="Nat. Commun.">
        <title>Lucilia cuprina genome unlocks parasitic fly biology to underpin future interventions.</title>
        <authorList>
            <person name="Anstead C.A."/>
            <person name="Korhonen P.K."/>
            <person name="Young N.D."/>
            <person name="Hall R.S."/>
            <person name="Jex A.R."/>
            <person name="Murali S.C."/>
            <person name="Hughes D.S."/>
            <person name="Lee S.F."/>
            <person name="Perry T."/>
            <person name="Stroehlein A.J."/>
            <person name="Ansell B.R."/>
            <person name="Breugelmans B."/>
            <person name="Hofmann A."/>
            <person name="Qu J."/>
            <person name="Dugan S."/>
            <person name="Lee S.L."/>
            <person name="Chao H."/>
            <person name="Dinh H."/>
            <person name="Han Y."/>
            <person name="Doddapaneni H.V."/>
            <person name="Worley K.C."/>
            <person name="Muzny D.M."/>
            <person name="Ioannidis P."/>
            <person name="Waterhouse R.M."/>
            <person name="Zdobnov E.M."/>
            <person name="James P.J."/>
            <person name="Bagnall N.H."/>
            <person name="Kotze A.C."/>
            <person name="Gibbs R.A."/>
            <person name="Richards S."/>
            <person name="Batterham P."/>
            <person name="Gasser R.B."/>
        </authorList>
    </citation>
    <scope>NUCLEOTIDE SEQUENCE [LARGE SCALE GENOMIC DNA]</scope>
    <source>
        <strain evidence="2 3">LS</strain>
        <tissue evidence="2">Full body</tissue>
    </source>
</reference>
<keyword evidence="1" id="KW-0732">Signal</keyword>
<dbReference type="Proteomes" id="UP000037069">
    <property type="component" value="Unassembled WGS sequence"/>
</dbReference>
<evidence type="ECO:0000313" key="3">
    <source>
        <dbReference type="Proteomes" id="UP000037069"/>
    </source>
</evidence>
<feature type="chain" id="PRO_5005535513" evidence="1">
    <location>
        <begin position="27"/>
        <end position="152"/>
    </location>
</feature>
<proteinExistence type="predicted"/>
<dbReference type="AlphaFoldDB" id="A0A0L0C1U1"/>
<evidence type="ECO:0000313" key="2">
    <source>
        <dbReference type="EMBL" id="KNC26328.1"/>
    </source>
</evidence>
<dbReference type="EMBL" id="JRES01000996">
    <property type="protein sequence ID" value="KNC26328.1"/>
    <property type="molecule type" value="Genomic_DNA"/>
</dbReference>
<evidence type="ECO:0000256" key="1">
    <source>
        <dbReference type="SAM" id="SignalP"/>
    </source>
</evidence>
<feature type="signal peptide" evidence="1">
    <location>
        <begin position="1"/>
        <end position="26"/>
    </location>
</feature>
<sequence>MFEHSQSAKRRLLLLLLLATSMGVEAEKNGIYEYGDYISSVPIAPTTNWDRIYCLKSGTVNRNLEQILDNYFVSDIIFQPYSHKEGGINFWWQPMVRHWLVLVFPGWVEEFDFAIKYLNEVICMYEDYGNDDDGARALAVKIVYAYEVYETL</sequence>
<gene>
    <name evidence="2" type="ORF">FF38_00853</name>
</gene>
<name>A0A0L0C1U1_LUCCU</name>
<protein>
    <submittedName>
        <fullName evidence="2">Uncharacterized protein</fullName>
    </submittedName>
</protein>
<comment type="caution">
    <text evidence="2">The sequence shown here is derived from an EMBL/GenBank/DDBJ whole genome shotgun (WGS) entry which is preliminary data.</text>
</comment>